<dbReference type="PROSITE" id="PS50885">
    <property type="entry name" value="HAMP"/>
    <property type="match status" value="1"/>
</dbReference>
<dbReference type="AlphaFoldDB" id="A0A3G9J036"/>
<name>A0A3G9J036_9BACL</name>
<dbReference type="InterPro" id="IPR003660">
    <property type="entry name" value="HAMP_dom"/>
</dbReference>
<reference evidence="7 8" key="1">
    <citation type="submission" date="2018-11" db="EMBL/GenBank/DDBJ databases">
        <title>Complete genome sequence of Paenibacillus baekrokdamisoli strain KCTC 33723.</title>
        <authorList>
            <person name="Kang S.W."/>
            <person name="Lee K.C."/>
            <person name="Kim K.K."/>
            <person name="Kim J.S."/>
            <person name="Kim D.S."/>
            <person name="Ko S.H."/>
            <person name="Yang S.H."/>
            <person name="Lee J.S."/>
        </authorList>
    </citation>
    <scope>NUCLEOTIDE SEQUENCE [LARGE SCALE GENOMIC DNA]</scope>
    <source>
        <strain evidence="7 8">KCTC 33723</strain>
    </source>
</reference>
<dbReference type="Proteomes" id="UP000275368">
    <property type="component" value="Chromosome"/>
</dbReference>
<dbReference type="InterPro" id="IPR003594">
    <property type="entry name" value="HATPase_dom"/>
</dbReference>
<dbReference type="InterPro" id="IPR036890">
    <property type="entry name" value="HATPase_C_sf"/>
</dbReference>
<dbReference type="SUPFAM" id="SSF55874">
    <property type="entry name" value="ATPase domain of HSP90 chaperone/DNA topoisomerase II/histidine kinase"/>
    <property type="match status" value="1"/>
</dbReference>
<evidence type="ECO:0000256" key="1">
    <source>
        <dbReference type="ARBA" id="ARBA00004651"/>
    </source>
</evidence>
<accession>A0A3G9J036</accession>
<dbReference type="KEGG" id="pbk:Back11_59020"/>
<dbReference type="PANTHER" id="PTHR34220:SF7">
    <property type="entry name" value="SENSOR HISTIDINE KINASE YPDA"/>
    <property type="match status" value="1"/>
</dbReference>
<dbReference type="GO" id="GO:0000155">
    <property type="term" value="F:phosphorelay sensor kinase activity"/>
    <property type="evidence" value="ECO:0007669"/>
    <property type="project" value="InterPro"/>
</dbReference>
<protein>
    <submittedName>
        <fullName evidence="7">Sensor histidine kinase YesM</fullName>
    </submittedName>
</protein>
<dbReference type="PANTHER" id="PTHR34220">
    <property type="entry name" value="SENSOR HISTIDINE KINASE YPDA"/>
    <property type="match status" value="1"/>
</dbReference>
<proteinExistence type="predicted"/>
<gene>
    <name evidence="7" type="primary">yesM_9</name>
    <name evidence="7" type="ORF">Back11_59020</name>
</gene>
<dbReference type="Pfam" id="PF00672">
    <property type="entry name" value="HAMP"/>
    <property type="match status" value="1"/>
</dbReference>
<dbReference type="Pfam" id="PF02518">
    <property type="entry name" value="HATPase_c"/>
    <property type="match status" value="1"/>
</dbReference>
<keyword evidence="6" id="KW-0472">Membrane</keyword>
<dbReference type="SMART" id="SM00304">
    <property type="entry name" value="HAMP"/>
    <property type="match status" value="1"/>
</dbReference>
<dbReference type="Pfam" id="PF06580">
    <property type="entry name" value="His_kinase"/>
    <property type="match status" value="1"/>
</dbReference>
<comment type="subcellular location">
    <subcellularLocation>
        <location evidence="1">Cell membrane</location>
        <topology evidence="1">Multi-pass membrane protein</topology>
    </subcellularLocation>
</comment>
<dbReference type="Gene3D" id="6.10.340.10">
    <property type="match status" value="1"/>
</dbReference>
<evidence type="ECO:0000256" key="3">
    <source>
        <dbReference type="ARBA" id="ARBA00022553"/>
    </source>
</evidence>
<evidence type="ECO:0000313" key="7">
    <source>
        <dbReference type="EMBL" id="BBH24557.1"/>
    </source>
</evidence>
<keyword evidence="4" id="KW-0808">Transferase</keyword>
<organism evidence="7 8">
    <name type="scientific">Paenibacillus baekrokdamisoli</name>
    <dbReference type="NCBI Taxonomy" id="1712516"/>
    <lineage>
        <taxon>Bacteria</taxon>
        <taxon>Bacillati</taxon>
        <taxon>Bacillota</taxon>
        <taxon>Bacilli</taxon>
        <taxon>Bacillales</taxon>
        <taxon>Paenibacillaceae</taxon>
        <taxon>Paenibacillus</taxon>
    </lineage>
</organism>
<evidence type="ECO:0000256" key="6">
    <source>
        <dbReference type="ARBA" id="ARBA00023136"/>
    </source>
</evidence>
<keyword evidence="8" id="KW-1185">Reference proteome</keyword>
<dbReference type="InterPro" id="IPR050640">
    <property type="entry name" value="Bact_2-comp_sensor_kinase"/>
</dbReference>
<dbReference type="Gene3D" id="3.30.450.20">
    <property type="entry name" value="PAS domain"/>
    <property type="match status" value="1"/>
</dbReference>
<dbReference type="InterPro" id="IPR010559">
    <property type="entry name" value="Sig_transdc_His_kin_internal"/>
</dbReference>
<dbReference type="EMBL" id="AP019308">
    <property type="protein sequence ID" value="BBH24557.1"/>
    <property type="molecule type" value="Genomic_DNA"/>
</dbReference>
<dbReference type="Gene3D" id="3.30.565.10">
    <property type="entry name" value="Histidine kinase-like ATPase, C-terminal domain"/>
    <property type="match status" value="1"/>
</dbReference>
<evidence type="ECO:0000313" key="8">
    <source>
        <dbReference type="Proteomes" id="UP000275368"/>
    </source>
</evidence>
<keyword evidence="2" id="KW-1003">Cell membrane</keyword>
<evidence type="ECO:0000256" key="4">
    <source>
        <dbReference type="ARBA" id="ARBA00022679"/>
    </source>
</evidence>
<dbReference type="RefSeq" id="WP_125664855.1">
    <property type="nucleotide sequence ID" value="NZ_AP019308.1"/>
</dbReference>
<dbReference type="OrthoDB" id="9776552at2"/>
<dbReference type="GO" id="GO:0005886">
    <property type="term" value="C:plasma membrane"/>
    <property type="evidence" value="ECO:0007669"/>
    <property type="project" value="UniProtKB-SubCell"/>
</dbReference>
<keyword evidence="5 7" id="KW-0418">Kinase</keyword>
<sequence length="628" mass="72622">MFNKWRSIVNPWRWIQNSFKAKLILSFFGVAYLAIFITGMIYYHQMSESVERNTLTNVEKLADQTVERLELQMGNIQNEVWGFFTDSVLQQFLERMSEDTTKRTLYQSKIHMTRLRNAQISIIAIYDKLGNQLNSGERNAIDYSGIRNNVDYESLIEQEKAAVFHLASQDDSTPQWRVARSVPEDLLEPEYTLSYIQPLKKLNTYSQKLVGVMRVDLRGKVLKKALSDMNPTGMHNFNIVDGKRNIIVSEDERRIGQNILKDPMFLQTVFQGMKGYSKTTINGQQYVTVYRKFSNHEMMLVGKIPLNTILAEVKQVRNYAVTIGLISLFVAMLAAYFISNKMTKPIHKLRQHMKQVEMGNFNVSVPIQSYDEIGFLGVSFNRMIREIDSLVEKNYEAELLKKDAEWIALQAQINPHFLYNALGTIDAIAAIDGNEQISFISQSLGGMFRYNISGGQYATLREEVHQVRLYLSIQQIRYEDRFTYTFDIEPDLEQIKLPKLILQPIIENTFKHGIEQLRRGGMITIMAKSLDREWVFIQISDNGAGIEREHLQTIKDMMRNEYKNEQKQQMNRDRVSIGLNNVNQRLRLFCNEKSGLTIHSEPGVGTSVSFIVPIKLQRGEEDVESAHR</sequence>
<dbReference type="CDD" id="cd06225">
    <property type="entry name" value="HAMP"/>
    <property type="match status" value="1"/>
</dbReference>
<dbReference type="SUPFAM" id="SSF158472">
    <property type="entry name" value="HAMP domain-like"/>
    <property type="match status" value="1"/>
</dbReference>
<keyword evidence="3" id="KW-0597">Phosphoprotein</keyword>
<evidence type="ECO:0000256" key="5">
    <source>
        <dbReference type="ARBA" id="ARBA00022777"/>
    </source>
</evidence>
<evidence type="ECO:0000256" key="2">
    <source>
        <dbReference type="ARBA" id="ARBA00022475"/>
    </source>
</evidence>